<accession>A0ABY2TSK1</accession>
<dbReference type="EMBL" id="SJDU01000047">
    <property type="protein sequence ID" value="TKZ35853.1"/>
    <property type="molecule type" value="Genomic_DNA"/>
</dbReference>
<evidence type="ECO:0000313" key="2">
    <source>
        <dbReference type="Proteomes" id="UP000310168"/>
    </source>
</evidence>
<comment type="caution">
    <text evidence="1">The sequence shown here is derived from an EMBL/GenBank/DDBJ whole genome shotgun (WGS) entry which is preliminary data.</text>
</comment>
<sequence>IGWSYLRYMTNDFNNIEEVFESYKSAMNNYKNYDYLKSADYFSYVLSQSETNYFTDKSVYFLWRVNNKIGELVSSKNNPYYDYVLNYPKYFYYNTNNSTLHSSTLLYNYLIKIMPSNPYRFTISGDSEAEYSVD</sequence>
<organism evidence="1 2">
    <name type="scientific">Brachyspira catarrhinii</name>
    <dbReference type="NCBI Taxonomy" id="2528966"/>
    <lineage>
        <taxon>Bacteria</taxon>
        <taxon>Pseudomonadati</taxon>
        <taxon>Spirochaetota</taxon>
        <taxon>Spirochaetia</taxon>
        <taxon>Brachyspirales</taxon>
        <taxon>Brachyspiraceae</taxon>
        <taxon>Brachyspira</taxon>
    </lineage>
</organism>
<protein>
    <submittedName>
        <fullName evidence="1">Uncharacterized protein</fullName>
    </submittedName>
</protein>
<name>A0ABY2TSK1_9SPIR</name>
<reference evidence="1 2" key="1">
    <citation type="journal article" date="2019" name="Anaerobe">
        <title>Brachyspira catarrhinii sp. nov., an anaerobic intestinal spirochaete isolated from vervet monkeys may have been misidentified as Brachyspira aalborgi in previous studies.</title>
        <authorList>
            <person name="Phillips N.D."/>
            <person name="La T."/>
            <person name="Hampson D.J."/>
        </authorList>
    </citation>
    <scope>NUCLEOTIDE SEQUENCE [LARGE SCALE GENOMIC DNA]</scope>
    <source>
        <strain evidence="1 2">Z12</strain>
    </source>
</reference>
<proteinExistence type="predicted"/>
<evidence type="ECO:0000313" key="1">
    <source>
        <dbReference type="EMBL" id="TKZ35853.1"/>
    </source>
</evidence>
<gene>
    <name evidence="1" type="ORF">EZH24_03145</name>
</gene>
<keyword evidence="2" id="KW-1185">Reference proteome</keyword>
<feature type="non-terminal residue" evidence="1">
    <location>
        <position position="1"/>
    </location>
</feature>
<dbReference type="Proteomes" id="UP000310168">
    <property type="component" value="Unassembled WGS sequence"/>
</dbReference>